<dbReference type="AlphaFoldDB" id="A0A150WID1"/>
<feature type="transmembrane region" description="Helical" evidence="1">
    <location>
        <begin position="12"/>
        <end position="30"/>
    </location>
</feature>
<feature type="transmembrane region" description="Helical" evidence="1">
    <location>
        <begin position="128"/>
        <end position="152"/>
    </location>
</feature>
<evidence type="ECO:0000313" key="3">
    <source>
        <dbReference type="Proteomes" id="UP000075391"/>
    </source>
</evidence>
<reference evidence="2 3" key="1">
    <citation type="submission" date="2016-03" db="EMBL/GenBank/DDBJ databases">
        <authorList>
            <person name="Ploux O."/>
        </authorList>
    </citation>
    <scope>NUCLEOTIDE SEQUENCE [LARGE SCALE GENOMIC DNA]</scope>
    <source>
        <strain evidence="2 3">BER2</strain>
    </source>
</reference>
<feature type="transmembrane region" description="Helical" evidence="1">
    <location>
        <begin position="76"/>
        <end position="96"/>
    </location>
</feature>
<evidence type="ECO:0008006" key="4">
    <source>
        <dbReference type="Google" id="ProtNLM"/>
    </source>
</evidence>
<dbReference type="Proteomes" id="UP000075391">
    <property type="component" value="Unassembled WGS sequence"/>
</dbReference>
<dbReference type="OrthoDB" id="9781621at2"/>
<feature type="transmembrane region" description="Helical" evidence="1">
    <location>
        <begin position="103"/>
        <end position="122"/>
    </location>
</feature>
<dbReference type="EMBL" id="LUKF01000014">
    <property type="protein sequence ID" value="KYG63307.1"/>
    <property type="molecule type" value="Genomic_DNA"/>
</dbReference>
<gene>
    <name evidence="2" type="ORF">AZI85_04555</name>
</gene>
<proteinExistence type="predicted"/>
<organism evidence="2 3">
    <name type="scientific">Bdellovibrio bacteriovorus</name>
    <dbReference type="NCBI Taxonomy" id="959"/>
    <lineage>
        <taxon>Bacteria</taxon>
        <taxon>Pseudomonadati</taxon>
        <taxon>Bdellovibrionota</taxon>
        <taxon>Bdellovibrionia</taxon>
        <taxon>Bdellovibrionales</taxon>
        <taxon>Pseudobdellovibrionaceae</taxon>
        <taxon>Bdellovibrio</taxon>
    </lineage>
</organism>
<protein>
    <recommendedName>
        <fullName evidence="4">DoxX family protein</fullName>
    </recommendedName>
</protein>
<evidence type="ECO:0000256" key="1">
    <source>
        <dbReference type="SAM" id="Phobius"/>
    </source>
</evidence>
<name>A0A150WID1_BDEBC</name>
<dbReference type="RefSeq" id="WP_063243670.1">
    <property type="nucleotide sequence ID" value="NZ_CP168967.1"/>
</dbReference>
<comment type="caution">
    <text evidence="2">The sequence shown here is derived from an EMBL/GenBank/DDBJ whole genome shotgun (WGS) entry which is preliminary data.</text>
</comment>
<keyword evidence="1" id="KW-1133">Transmembrane helix</keyword>
<sequence>MLVAFFESVKYVGHLLPISFLRIFLGYYYLEQAMVKYRGDFLTRPRIADQMAEWLPASHAPNWFKIFASSQMIPNWQTVAFIILGLEFAVAISYIIGYVVRPVALLGVLLCVTMLFVSGPATEDLYKTFLAIHLILAWVGAGRCLGFDYYFFKRRRGLWW</sequence>
<evidence type="ECO:0000313" key="2">
    <source>
        <dbReference type="EMBL" id="KYG63307.1"/>
    </source>
</evidence>
<accession>A0A150WID1</accession>
<keyword evidence="1" id="KW-0472">Membrane</keyword>
<keyword evidence="1" id="KW-0812">Transmembrane</keyword>